<dbReference type="InterPro" id="IPR017475">
    <property type="entry name" value="EPS_sugar_tfrase"/>
</dbReference>
<protein>
    <submittedName>
        <fullName evidence="9">Exopolysaccharide biosynthesis polyprenyl glycosylphosphotransferase</fullName>
    </submittedName>
</protein>
<dbReference type="AlphaFoldDB" id="A0A1H4IZK0"/>
<keyword evidence="4 7" id="KW-0812">Transmembrane</keyword>
<feature type="transmembrane region" description="Helical" evidence="7">
    <location>
        <begin position="136"/>
        <end position="155"/>
    </location>
</feature>
<evidence type="ECO:0000313" key="9">
    <source>
        <dbReference type="EMBL" id="SEB39421.1"/>
    </source>
</evidence>
<gene>
    <name evidence="9" type="ORF">SAMN05443244_0234</name>
</gene>
<dbReference type="GO" id="GO:0016780">
    <property type="term" value="F:phosphotransferase activity, for other substituted phosphate groups"/>
    <property type="evidence" value="ECO:0007669"/>
    <property type="project" value="TreeGrafter"/>
</dbReference>
<reference evidence="9 10" key="1">
    <citation type="submission" date="2016-10" db="EMBL/GenBank/DDBJ databases">
        <authorList>
            <person name="de Groot N.N."/>
        </authorList>
    </citation>
    <scope>NUCLEOTIDE SEQUENCE [LARGE SCALE GENOMIC DNA]</scope>
    <source>
        <strain evidence="9 10">AB35.6</strain>
    </source>
</reference>
<dbReference type="PANTHER" id="PTHR30576:SF0">
    <property type="entry name" value="UNDECAPRENYL-PHOSPHATE N-ACETYLGALACTOSAMINYL 1-PHOSPHATE TRANSFERASE-RELATED"/>
    <property type="match status" value="1"/>
</dbReference>
<feature type="transmembrane region" description="Helical" evidence="7">
    <location>
        <begin position="38"/>
        <end position="59"/>
    </location>
</feature>
<dbReference type="Gene3D" id="3.40.50.720">
    <property type="entry name" value="NAD(P)-binding Rossmann-like Domain"/>
    <property type="match status" value="1"/>
</dbReference>
<name>A0A1H4IZK0_9BACT</name>
<evidence type="ECO:0000259" key="8">
    <source>
        <dbReference type="Pfam" id="PF02397"/>
    </source>
</evidence>
<feature type="transmembrane region" description="Helical" evidence="7">
    <location>
        <begin position="313"/>
        <end position="337"/>
    </location>
</feature>
<feature type="transmembrane region" description="Helical" evidence="7">
    <location>
        <begin position="71"/>
        <end position="90"/>
    </location>
</feature>
<evidence type="ECO:0000256" key="4">
    <source>
        <dbReference type="ARBA" id="ARBA00022692"/>
    </source>
</evidence>
<dbReference type="EMBL" id="FNSD01000001">
    <property type="protein sequence ID" value="SEB39421.1"/>
    <property type="molecule type" value="Genomic_DNA"/>
</dbReference>
<sequence length="490" mass="54807">MESIRARVPAFSLTASVNPKLADTVLWSRQRFVSAMTLVEVLVDLTTIAFAVLFSYWLYQKLHIGKTVQYRLEELIIATVAFAVMYVVLLDRDGAYAPASSLLGIRETERVLRVSVMAFSTVFFLNFLWAHQLSRAVLAGAVVMVPLALACVKQLKVHLVRTMHARGYGIQNVIIYGGGATGRRIFSALVHSPKLGLQPVAIIDDDERLADVPVYDSGYRRQHSLRITRGPVTRDLIRSFNATLLLIGIPSIDCRQRDQAAAEAFAEGCNVSLVPALNCGAEMSAGYVDVDGLLISSLAAPSARRSYDLGKRVFDLSLSAVMLVLLLPLWAAIALAIRLDSAGPVFFTQDRIGKNGFPFCLYKFRSMRIDAPKYGFHPQSSHDPRVTRVGRWLRRTSLDELPQLLNIFRGEMSLVGPRPEMPFIVESYSDLQRQRLQVTPGLTGLWQLSADRAFLIHENPQYDAYYIRHRNFFMDVALLLHTVMFAMRGV</sequence>
<feature type="transmembrane region" description="Helical" evidence="7">
    <location>
        <begin position="111"/>
        <end position="130"/>
    </location>
</feature>
<dbReference type="Proteomes" id="UP000182409">
    <property type="component" value="Unassembled WGS sequence"/>
</dbReference>
<comment type="similarity">
    <text evidence="2">Belongs to the bacterial sugar transferase family.</text>
</comment>
<proteinExistence type="inferred from homology"/>
<evidence type="ECO:0000256" key="5">
    <source>
        <dbReference type="ARBA" id="ARBA00022989"/>
    </source>
</evidence>
<keyword evidence="6 7" id="KW-0472">Membrane</keyword>
<dbReference type="Pfam" id="PF13727">
    <property type="entry name" value="CoA_binding_3"/>
    <property type="match status" value="1"/>
</dbReference>
<evidence type="ECO:0000256" key="7">
    <source>
        <dbReference type="SAM" id="Phobius"/>
    </source>
</evidence>
<accession>A0A1H4IZK0</accession>
<keyword evidence="3 9" id="KW-0808">Transferase</keyword>
<dbReference type="Pfam" id="PF02397">
    <property type="entry name" value="Bac_transf"/>
    <property type="match status" value="1"/>
</dbReference>
<evidence type="ECO:0000256" key="6">
    <source>
        <dbReference type="ARBA" id="ARBA00023136"/>
    </source>
</evidence>
<dbReference type="GO" id="GO:0016020">
    <property type="term" value="C:membrane"/>
    <property type="evidence" value="ECO:0007669"/>
    <property type="project" value="UniProtKB-SubCell"/>
</dbReference>
<feature type="domain" description="Bacterial sugar transferase" evidence="8">
    <location>
        <begin position="311"/>
        <end position="486"/>
    </location>
</feature>
<dbReference type="OrthoDB" id="9808602at2"/>
<evidence type="ECO:0000256" key="2">
    <source>
        <dbReference type="ARBA" id="ARBA00006464"/>
    </source>
</evidence>
<evidence type="ECO:0000313" key="10">
    <source>
        <dbReference type="Proteomes" id="UP000182409"/>
    </source>
</evidence>
<comment type="subcellular location">
    <subcellularLocation>
        <location evidence="1">Membrane</location>
        <topology evidence="1">Multi-pass membrane protein</topology>
    </subcellularLocation>
</comment>
<dbReference type="NCBIfam" id="TIGR03025">
    <property type="entry name" value="EPS_sugtrans"/>
    <property type="match status" value="1"/>
</dbReference>
<dbReference type="InterPro" id="IPR003362">
    <property type="entry name" value="Bact_transf"/>
</dbReference>
<organism evidence="9 10">
    <name type="scientific">Terriglobus roseus</name>
    <dbReference type="NCBI Taxonomy" id="392734"/>
    <lineage>
        <taxon>Bacteria</taxon>
        <taxon>Pseudomonadati</taxon>
        <taxon>Acidobacteriota</taxon>
        <taxon>Terriglobia</taxon>
        <taxon>Terriglobales</taxon>
        <taxon>Acidobacteriaceae</taxon>
        <taxon>Terriglobus</taxon>
    </lineage>
</organism>
<evidence type="ECO:0000256" key="1">
    <source>
        <dbReference type="ARBA" id="ARBA00004141"/>
    </source>
</evidence>
<evidence type="ECO:0000256" key="3">
    <source>
        <dbReference type="ARBA" id="ARBA00022679"/>
    </source>
</evidence>
<dbReference type="PANTHER" id="PTHR30576">
    <property type="entry name" value="COLANIC BIOSYNTHESIS UDP-GLUCOSE LIPID CARRIER TRANSFERASE"/>
    <property type="match status" value="1"/>
</dbReference>
<keyword evidence="5 7" id="KW-1133">Transmembrane helix</keyword>